<sequence>MEKKAQKKTKQVNSGLLKIKVKTQGIKALAKGKLETKMKRKRQGEKEASGLKKAKIPKARDSKEILPPTLSSSPTKEGKHKSNEDRVLIVIEPTETTLPRQEETFQPIALNPLSQSKRVRRREIEIEALKEIVDDPLQGEKEELPEDVSEKSLPSPPKPILEVVVRLEKLKEAMKEEEEVDPNYVFKFMDEFICKLLERGFEDIFQCQSNLQEMQFRSKGDFATTIITSTTIASMQPSQPRPLLRCLIPPPPPPQT</sequence>
<dbReference type="Proteomes" id="UP000321947">
    <property type="component" value="Unassembled WGS sequence"/>
</dbReference>
<evidence type="ECO:0000313" key="3">
    <source>
        <dbReference type="Proteomes" id="UP000321947"/>
    </source>
</evidence>
<gene>
    <name evidence="2" type="ORF">E5676_scaffold369G00020</name>
</gene>
<proteinExistence type="predicted"/>
<reference evidence="2 3" key="1">
    <citation type="submission" date="2019-08" db="EMBL/GenBank/DDBJ databases">
        <title>Draft genome sequences of two oriental melons (Cucumis melo L. var makuwa).</title>
        <authorList>
            <person name="Kwon S.-Y."/>
        </authorList>
    </citation>
    <scope>NUCLEOTIDE SEQUENCE [LARGE SCALE GENOMIC DNA]</scope>
    <source>
        <strain evidence="3">cv. Chang Bougi</strain>
        <tissue evidence="2">Leaf</tissue>
    </source>
</reference>
<evidence type="ECO:0000256" key="1">
    <source>
        <dbReference type="SAM" id="MobiDB-lite"/>
    </source>
</evidence>
<organism evidence="2 3">
    <name type="scientific">Cucumis melo var. makuwa</name>
    <name type="common">Oriental melon</name>
    <dbReference type="NCBI Taxonomy" id="1194695"/>
    <lineage>
        <taxon>Eukaryota</taxon>
        <taxon>Viridiplantae</taxon>
        <taxon>Streptophyta</taxon>
        <taxon>Embryophyta</taxon>
        <taxon>Tracheophyta</taxon>
        <taxon>Spermatophyta</taxon>
        <taxon>Magnoliopsida</taxon>
        <taxon>eudicotyledons</taxon>
        <taxon>Gunneridae</taxon>
        <taxon>Pentapetalae</taxon>
        <taxon>rosids</taxon>
        <taxon>fabids</taxon>
        <taxon>Cucurbitales</taxon>
        <taxon>Cucurbitaceae</taxon>
        <taxon>Benincaseae</taxon>
        <taxon>Cucumis</taxon>
    </lineage>
</organism>
<protein>
    <submittedName>
        <fullName evidence="2">Uncharacterized protein</fullName>
    </submittedName>
</protein>
<feature type="compositionally biased region" description="Basic and acidic residues" evidence="1">
    <location>
        <begin position="76"/>
        <end position="87"/>
    </location>
</feature>
<feature type="region of interest" description="Disordered" evidence="1">
    <location>
        <begin position="28"/>
        <end position="87"/>
    </location>
</feature>
<dbReference type="EMBL" id="SSTD01018348">
    <property type="protein sequence ID" value="TYJ98052.1"/>
    <property type="molecule type" value="Genomic_DNA"/>
</dbReference>
<comment type="caution">
    <text evidence="2">The sequence shown here is derived from an EMBL/GenBank/DDBJ whole genome shotgun (WGS) entry which is preliminary data.</text>
</comment>
<accession>A0A5D3BE51</accession>
<evidence type="ECO:0000313" key="2">
    <source>
        <dbReference type="EMBL" id="TYJ98052.1"/>
    </source>
</evidence>
<name>A0A5D3BE51_CUCMM</name>
<dbReference type="AlphaFoldDB" id="A0A5D3BE51"/>